<evidence type="ECO:0000256" key="2">
    <source>
        <dbReference type="SAM" id="SignalP"/>
    </source>
</evidence>
<reference evidence="5" key="1">
    <citation type="journal article" date="2019" name="Int. J. Syst. Evol. Microbiol.">
        <title>The Global Catalogue of Microorganisms (GCM) 10K type strain sequencing project: providing services to taxonomists for standard genome sequencing and annotation.</title>
        <authorList>
            <consortium name="The Broad Institute Genomics Platform"/>
            <consortium name="The Broad Institute Genome Sequencing Center for Infectious Disease"/>
            <person name="Wu L."/>
            <person name="Ma J."/>
        </authorList>
    </citation>
    <scope>NUCLEOTIDE SEQUENCE [LARGE SCALE GENOMIC DNA]</scope>
    <source>
        <strain evidence="5">CCUG 51943</strain>
    </source>
</reference>
<sequence>MLQFKKRAVSVAAAVMIGASASLVPVLTPVAQAQEATAPVPQETVKVAGIDYPLGRYTDGKLVAVGTSPHIKGDQLTGVPVYEFNGETYPMSLEISPNTNVNGEQVYRWVVNSKDGNRSTDCKLDFVSSGVADRGLVHWSINGFLYSPVASPDSQYVTTSVQHFGDAWRIPFATGQALFNVRMEIEFPRDLPAPTRADATVFTPAITLPLETGGTLDVPEWTTGTPTPRWNPPPTYAVDWEVVPTGDPYRVELVMPYVEEGSVATIQYNQPNQVADVPVTTLKITADKFCYEPAVVQQGGEETMDPPTNSAADDSVLTGVTYSRTDATPEWAEVRPDGSIVLKPGLDVPTGDYTFPVNIHYPNGETTQTVAEVKVIPAGAPTPTPTTDRCVPTVLAAGIPLALLIPVALGHELNIPGLDVLNAQAQEAIRNANNQLQQGLGIHNSELAAQVEQLNRQYGPQLAEAARGVGIVAVGLLAAGAIADACGEEGSSGSSGSSAFSEASSDEDDAPTDQNGGTGGGS</sequence>
<evidence type="ECO:0000259" key="3">
    <source>
        <dbReference type="Pfam" id="PF18957"/>
    </source>
</evidence>
<comment type="caution">
    <text evidence="4">The sequence shown here is derived from an EMBL/GenBank/DDBJ whole genome shotgun (WGS) entry which is preliminary data.</text>
</comment>
<dbReference type="Pfam" id="PF18957">
    <property type="entry name" value="RibLong"/>
    <property type="match status" value="1"/>
</dbReference>
<feature type="compositionally biased region" description="Low complexity" evidence="1">
    <location>
        <begin position="487"/>
        <end position="503"/>
    </location>
</feature>
<keyword evidence="5" id="KW-1185">Reference proteome</keyword>
<dbReference type="InterPro" id="IPR044055">
    <property type="entry name" value="RibLong"/>
</dbReference>
<protein>
    <submittedName>
        <fullName evidence="4">Rib/alpha-like domain-containing protein</fullName>
    </submittedName>
</protein>
<name>A0ABW1QED8_9CORY</name>
<evidence type="ECO:0000256" key="1">
    <source>
        <dbReference type="SAM" id="MobiDB-lite"/>
    </source>
</evidence>
<feature type="chain" id="PRO_5046911328" evidence="2">
    <location>
        <begin position="22"/>
        <end position="522"/>
    </location>
</feature>
<proteinExistence type="predicted"/>
<dbReference type="RefSeq" id="WP_377001793.1">
    <property type="nucleotide sequence ID" value="NZ_JBHSQE010000009.1"/>
</dbReference>
<feature type="signal peptide" evidence="2">
    <location>
        <begin position="1"/>
        <end position="21"/>
    </location>
</feature>
<evidence type="ECO:0000313" key="4">
    <source>
        <dbReference type="EMBL" id="MFC6147164.1"/>
    </source>
</evidence>
<gene>
    <name evidence="4" type="ORF">ACFPUZ_10160</name>
</gene>
<evidence type="ECO:0000313" key="5">
    <source>
        <dbReference type="Proteomes" id="UP001596244"/>
    </source>
</evidence>
<keyword evidence="2" id="KW-0732">Signal</keyword>
<dbReference type="Proteomes" id="UP001596244">
    <property type="component" value="Unassembled WGS sequence"/>
</dbReference>
<feature type="region of interest" description="Disordered" evidence="1">
    <location>
        <begin position="487"/>
        <end position="522"/>
    </location>
</feature>
<feature type="domain" description="Long Rib" evidence="3">
    <location>
        <begin position="291"/>
        <end position="375"/>
    </location>
</feature>
<accession>A0ABW1QED8</accession>
<dbReference type="EMBL" id="JBHSQE010000009">
    <property type="protein sequence ID" value="MFC6147164.1"/>
    <property type="molecule type" value="Genomic_DNA"/>
</dbReference>
<organism evidence="4 5">
    <name type="scientific">Corynebacterium nasicanis</name>
    <dbReference type="NCBI Taxonomy" id="1448267"/>
    <lineage>
        <taxon>Bacteria</taxon>
        <taxon>Bacillati</taxon>
        <taxon>Actinomycetota</taxon>
        <taxon>Actinomycetes</taxon>
        <taxon>Mycobacteriales</taxon>
        <taxon>Corynebacteriaceae</taxon>
        <taxon>Corynebacterium</taxon>
    </lineage>
</organism>